<dbReference type="InterPro" id="IPR033704">
    <property type="entry name" value="dUTPase_trimeric"/>
</dbReference>
<keyword evidence="9" id="KW-1185">Reference proteome</keyword>
<comment type="catalytic activity">
    <reaction evidence="6">
        <text>dUTP + H2O = dUMP + diphosphate + H(+)</text>
        <dbReference type="Rhea" id="RHEA:10248"/>
        <dbReference type="ChEBI" id="CHEBI:15377"/>
        <dbReference type="ChEBI" id="CHEBI:15378"/>
        <dbReference type="ChEBI" id="CHEBI:33019"/>
        <dbReference type="ChEBI" id="CHEBI:61555"/>
        <dbReference type="ChEBI" id="CHEBI:246422"/>
        <dbReference type="EC" id="3.6.1.23"/>
    </reaction>
</comment>
<evidence type="ECO:0000256" key="3">
    <source>
        <dbReference type="ARBA" id="ARBA00022801"/>
    </source>
</evidence>
<comment type="similarity">
    <text evidence="1">Belongs to the dUTPase family.</text>
</comment>
<evidence type="ECO:0000259" key="7">
    <source>
        <dbReference type="Pfam" id="PF00692"/>
    </source>
</evidence>
<dbReference type="Gene3D" id="2.70.40.10">
    <property type="match status" value="1"/>
</dbReference>
<evidence type="ECO:0000256" key="1">
    <source>
        <dbReference type="ARBA" id="ARBA00006581"/>
    </source>
</evidence>
<proteinExistence type="inferred from homology"/>
<dbReference type="PANTHER" id="PTHR11241:SF0">
    <property type="entry name" value="DEOXYURIDINE 5'-TRIPHOSPHATE NUCLEOTIDOHYDROLASE"/>
    <property type="match status" value="1"/>
</dbReference>
<dbReference type="GO" id="GO:0006226">
    <property type="term" value="P:dUMP biosynthetic process"/>
    <property type="evidence" value="ECO:0007669"/>
    <property type="project" value="InterPro"/>
</dbReference>
<dbReference type="InterPro" id="IPR029054">
    <property type="entry name" value="dUTPase-like"/>
</dbReference>
<keyword evidence="4" id="KW-0460">Magnesium</keyword>
<dbReference type="NCBIfam" id="NF001862">
    <property type="entry name" value="PRK00601.1"/>
    <property type="match status" value="1"/>
</dbReference>
<dbReference type="EMBL" id="LPBJ01000047">
    <property type="protein sequence ID" value="KVP98242.1"/>
    <property type="molecule type" value="Genomic_DNA"/>
</dbReference>
<dbReference type="CDD" id="cd07557">
    <property type="entry name" value="trimeric_dUTPase"/>
    <property type="match status" value="1"/>
</dbReference>
<dbReference type="SUPFAM" id="SSF51283">
    <property type="entry name" value="dUTPase-like"/>
    <property type="match status" value="1"/>
</dbReference>
<dbReference type="PANTHER" id="PTHR11241">
    <property type="entry name" value="DEOXYURIDINE 5'-TRIPHOSPHATE NUCLEOTIDOHYDROLASE"/>
    <property type="match status" value="1"/>
</dbReference>
<dbReference type="Pfam" id="PF00692">
    <property type="entry name" value="dUTPase"/>
    <property type="match status" value="1"/>
</dbReference>
<comment type="caution">
    <text evidence="8">The sequence shown here is derived from an EMBL/GenBank/DDBJ whole genome shotgun (WGS) entry which is preliminary data.</text>
</comment>
<keyword evidence="3" id="KW-0378">Hydrolase</keyword>
<evidence type="ECO:0000256" key="6">
    <source>
        <dbReference type="ARBA" id="ARBA00047686"/>
    </source>
</evidence>
<evidence type="ECO:0000256" key="4">
    <source>
        <dbReference type="ARBA" id="ARBA00022842"/>
    </source>
</evidence>
<protein>
    <recommendedName>
        <fullName evidence="2">dUTP diphosphatase</fullName>
        <ecNumber evidence="2">3.6.1.23</ecNumber>
    </recommendedName>
</protein>
<accession>A0AAW3MUE4</accession>
<dbReference type="InterPro" id="IPR036157">
    <property type="entry name" value="dUTPase-like_sf"/>
</dbReference>
<evidence type="ECO:0000256" key="2">
    <source>
        <dbReference type="ARBA" id="ARBA00012379"/>
    </source>
</evidence>
<dbReference type="GO" id="GO:0004170">
    <property type="term" value="F:dUTP diphosphatase activity"/>
    <property type="evidence" value="ECO:0007669"/>
    <property type="project" value="UniProtKB-EC"/>
</dbReference>
<dbReference type="GO" id="GO:0046081">
    <property type="term" value="P:dUTP catabolic process"/>
    <property type="evidence" value="ECO:0007669"/>
    <property type="project" value="InterPro"/>
</dbReference>
<gene>
    <name evidence="8" type="ORF">WJ96_06885</name>
</gene>
<evidence type="ECO:0000256" key="5">
    <source>
        <dbReference type="ARBA" id="ARBA00023080"/>
    </source>
</evidence>
<evidence type="ECO:0000313" key="8">
    <source>
        <dbReference type="EMBL" id="KVP98242.1"/>
    </source>
</evidence>
<name>A0AAW3MUE4_9BURK</name>
<sequence length="149" mass="16405">MKMKFAKKHPDALTPKYMTEGAACFDMFALVEGDPIVIQPGQAVPVRTGLVVEIPVGWRLDVYGRSGLWFKNRIRVGNCVGKIDHDYRGEVMVSLENTGTEPFVVKHHDRIAQGELNEVTRVEFVECDLEALSETERGAGGLGSTGVSK</sequence>
<organism evidence="8 9">
    <name type="scientific">Burkholderia ubonensis</name>
    <dbReference type="NCBI Taxonomy" id="101571"/>
    <lineage>
        <taxon>Bacteria</taxon>
        <taxon>Pseudomonadati</taxon>
        <taxon>Pseudomonadota</taxon>
        <taxon>Betaproteobacteria</taxon>
        <taxon>Burkholderiales</taxon>
        <taxon>Burkholderiaceae</taxon>
        <taxon>Burkholderia</taxon>
        <taxon>Burkholderia cepacia complex</taxon>
    </lineage>
</organism>
<dbReference type="AlphaFoldDB" id="A0AAW3MUE4"/>
<keyword evidence="5" id="KW-0546">Nucleotide metabolism</keyword>
<dbReference type="GO" id="GO:0000287">
    <property type="term" value="F:magnesium ion binding"/>
    <property type="evidence" value="ECO:0007669"/>
    <property type="project" value="InterPro"/>
</dbReference>
<dbReference type="InterPro" id="IPR008181">
    <property type="entry name" value="dUTPase"/>
</dbReference>
<dbReference type="Proteomes" id="UP000056453">
    <property type="component" value="Unassembled WGS sequence"/>
</dbReference>
<dbReference type="NCBIfam" id="TIGR00576">
    <property type="entry name" value="dut"/>
    <property type="match status" value="1"/>
</dbReference>
<dbReference type="RefSeq" id="WP_059925387.1">
    <property type="nucleotide sequence ID" value="NZ_LPBG01000047.1"/>
</dbReference>
<feature type="domain" description="dUTPase-like" evidence="7">
    <location>
        <begin position="14"/>
        <end position="146"/>
    </location>
</feature>
<dbReference type="EC" id="3.6.1.23" evidence="2"/>
<reference evidence="8 9" key="1">
    <citation type="submission" date="2015-11" db="EMBL/GenBank/DDBJ databases">
        <title>Expanding the genomic diversity of Burkholderia species for the development of highly accurate diagnostics.</title>
        <authorList>
            <person name="Sahl J."/>
            <person name="Keim P."/>
            <person name="Wagner D."/>
        </authorList>
    </citation>
    <scope>NUCLEOTIDE SEQUENCE [LARGE SCALE GENOMIC DNA]</scope>
    <source>
        <strain evidence="8 9">MSMB1808WGS</strain>
    </source>
</reference>
<evidence type="ECO:0000313" key="9">
    <source>
        <dbReference type="Proteomes" id="UP000056453"/>
    </source>
</evidence>